<feature type="transmembrane region" description="Helical" evidence="11">
    <location>
        <begin position="493"/>
        <end position="512"/>
    </location>
</feature>
<evidence type="ECO:0000313" key="14">
    <source>
        <dbReference type="Proteomes" id="UP001152747"/>
    </source>
</evidence>
<dbReference type="InterPro" id="IPR002213">
    <property type="entry name" value="UDP_glucos_trans"/>
</dbReference>
<dbReference type="Proteomes" id="UP001152747">
    <property type="component" value="Unassembled WGS sequence"/>
</dbReference>
<organism evidence="13 14">
    <name type="scientific">Caenorhabditis angaria</name>
    <dbReference type="NCBI Taxonomy" id="860376"/>
    <lineage>
        <taxon>Eukaryota</taxon>
        <taxon>Metazoa</taxon>
        <taxon>Ecdysozoa</taxon>
        <taxon>Nematoda</taxon>
        <taxon>Chromadorea</taxon>
        <taxon>Rhabditida</taxon>
        <taxon>Rhabditina</taxon>
        <taxon>Rhabditomorpha</taxon>
        <taxon>Rhabditoidea</taxon>
        <taxon>Rhabditidae</taxon>
        <taxon>Peloderinae</taxon>
        <taxon>Caenorhabditis</taxon>
    </lineage>
</organism>
<comment type="caution">
    <text evidence="13">The sequence shown here is derived from an EMBL/GenBank/DDBJ whole genome shotgun (WGS) entry which is preliminary data.</text>
</comment>
<keyword evidence="7 12" id="KW-0732">Signal</keyword>
<evidence type="ECO:0000256" key="4">
    <source>
        <dbReference type="ARBA" id="ARBA00022676"/>
    </source>
</evidence>
<evidence type="ECO:0000256" key="2">
    <source>
        <dbReference type="ARBA" id="ARBA00009995"/>
    </source>
</evidence>
<dbReference type="GO" id="GO:0016020">
    <property type="term" value="C:membrane"/>
    <property type="evidence" value="ECO:0007669"/>
    <property type="project" value="UniProtKB-SubCell"/>
</dbReference>
<sequence length="523" mass="60071">MLAVFLFVLVSSVHSYNYLVISPVYGYSHMKFMAALANTLADEGHSVTFFQPFVVEKYMDNKLIKNSNVEIINYYHDEEGRKNMPDDGSLGDTWTSSKYQSDFLMSFVVKLILAPDFEHMCRKIFQDEELHKTLQSKNFDVVFSETFDFCGLYLADFIGSRSIVSLFSGNRMISIQNALGQPSFIHYVPAPSSGKWGEEMTILERINDFWHKLFFTRAFAGLFDAQYQVVSKVTNGKVRHWTEILNDVTYHFANANPYLDFASPTISKVVEIGGFTMEPKKVPKVSEELDKILETRPKTVYISFGTMVRSIDMPEENKESLIKLFKMNPNITFLWKYESDDIKSRLPENVLISNWFPQTELLGDKRVKLFITHGGLGSTMELAYAAKTAIVIPLFADQPGNAQMLQNHGTAEYFSKFDVSNTQKLHKVLNSMLNDSSYQERANRLAETLHYQPIKPKELVIRYAENAARFGKLPKLTPHAKNMGFIEYHNLDLIFIAILIIFSFIYFVLLIVRKCLKIKSKKD</sequence>
<comment type="similarity">
    <text evidence="2">Belongs to the UDP-glycosyltransferase family.</text>
</comment>
<keyword evidence="4" id="KW-0328">Glycosyltransferase</keyword>
<dbReference type="Gene3D" id="3.40.50.2000">
    <property type="entry name" value="Glycogen Phosphorylase B"/>
    <property type="match status" value="2"/>
</dbReference>
<evidence type="ECO:0000256" key="7">
    <source>
        <dbReference type="ARBA" id="ARBA00022729"/>
    </source>
</evidence>
<evidence type="ECO:0000256" key="8">
    <source>
        <dbReference type="ARBA" id="ARBA00022989"/>
    </source>
</evidence>
<evidence type="ECO:0000256" key="10">
    <source>
        <dbReference type="ARBA" id="ARBA00047475"/>
    </source>
</evidence>
<comment type="catalytic activity">
    <reaction evidence="10">
        <text>glucuronate acceptor + UDP-alpha-D-glucuronate = acceptor beta-D-glucuronoside + UDP + H(+)</text>
        <dbReference type="Rhea" id="RHEA:21032"/>
        <dbReference type="ChEBI" id="CHEBI:15378"/>
        <dbReference type="ChEBI" id="CHEBI:58052"/>
        <dbReference type="ChEBI" id="CHEBI:58223"/>
        <dbReference type="ChEBI" id="CHEBI:132367"/>
        <dbReference type="ChEBI" id="CHEBI:132368"/>
        <dbReference type="EC" id="2.4.1.17"/>
    </reaction>
</comment>
<dbReference type="AlphaFoldDB" id="A0A9P1IXJ9"/>
<gene>
    <name evidence="13" type="ORF">CAMP_LOCUS15577</name>
</gene>
<dbReference type="PANTHER" id="PTHR48043:SF40">
    <property type="entry name" value="UDP-GLUCURONOSYLTRANSFERASE"/>
    <property type="match status" value="1"/>
</dbReference>
<name>A0A9P1IXJ9_9PELO</name>
<keyword evidence="14" id="KW-1185">Reference proteome</keyword>
<keyword evidence="9 11" id="KW-0472">Membrane</keyword>
<dbReference type="InterPro" id="IPR050271">
    <property type="entry name" value="UDP-glycosyltransferase"/>
</dbReference>
<evidence type="ECO:0000313" key="13">
    <source>
        <dbReference type="EMBL" id="CAI5452940.1"/>
    </source>
</evidence>
<evidence type="ECO:0000256" key="6">
    <source>
        <dbReference type="ARBA" id="ARBA00022692"/>
    </source>
</evidence>
<reference evidence="13" key="1">
    <citation type="submission" date="2022-11" db="EMBL/GenBank/DDBJ databases">
        <authorList>
            <person name="Kikuchi T."/>
        </authorList>
    </citation>
    <scope>NUCLEOTIDE SEQUENCE</scope>
    <source>
        <strain evidence="13">PS1010</strain>
    </source>
</reference>
<dbReference type="PANTHER" id="PTHR48043">
    <property type="entry name" value="EG:EG0003.4 PROTEIN-RELATED"/>
    <property type="match status" value="1"/>
</dbReference>
<evidence type="ECO:0000256" key="3">
    <source>
        <dbReference type="ARBA" id="ARBA00012544"/>
    </source>
</evidence>
<protein>
    <recommendedName>
        <fullName evidence="3">glucuronosyltransferase</fullName>
        <ecNumber evidence="3">2.4.1.17</ecNumber>
    </recommendedName>
</protein>
<keyword evidence="5" id="KW-0808">Transferase</keyword>
<evidence type="ECO:0000256" key="1">
    <source>
        <dbReference type="ARBA" id="ARBA00004167"/>
    </source>
</evidence>
<proteinExistence type="inferred from homology"/>
<dbReference type="SUPFAM" id="SSF53756">
    <property type="entry name" value="UDP-Glycosyltransferase/glycogen phosphorylase"/>
    <property type="match status" value="1"/>
</dbReference>
<dbReference type="EC" id="2.4.1.17" evidence="3"/>
<dbReference type="OrthoDB" id="5835829at2759"/>
<feature type="signal peptide" evidence="12">
    <location>
        <begin position="1"/>
        <end position="15"/>
    </location>
</feature>
<dbReference type="Pfam" id="PF00201">
    <property type="entry name" value="UDPGT"/>
    <property type="match status" value="1"/>
</dbReference>
<accession>A0A9P1IXJ9</accession>
<dbReference type="EMBL" id="CANHGI010000005">
    <property type="protein sequence ID" value="CAI5452940.1"/>
    <property type="molecule type" value="Genomic_DNA"/>
</dbReference>
<keyword evidence="8 11" id="KW-1133">Transmembrane helix</keyword>
<dbReference type="GO" id="GO:0015020">
    <property type="term" value="F:glucuronosyltransferase activity"/>
    <property type="evidence" value="ECO:0007669"/>
    <property type="project" value="UniProtKB-EC"/>
</dbReference>
<evidence type="ECO:0000256" key="5">
    <source>
        <dbReference type="ARBA" id="ARBA00022679"/>
    </source>
</evidence>
<keyword evidence="6 11" id="KW-0812">Transmembrane</keyword>
<evidence type="ECO:0000256" key="12">
    <source>
        <dbReference type="SAM" id="SignalP"/>
    </source>
</evidence>
<evidence type="ECO:0000256" key="11">
    <source>
        <dbReference type="SAM" id="Phobius"/>
    </source>
</evidence>
<feature type="chain" id="PRO_5040320085" description="glucuronosyltransferase" evidence="12">
    <location>
        <begin position="16"/>
        <end position="523"/>
    </location>
</feature>
<comment type="subcellular location">
    <subcellularLocation>
        <location evidence="1">Membrane</location>
        <topology evidence="1">Single-pass membrane protein</topology>
    </subcellularLocation>
</comment>
<dbReference type="FunFam" id="3.40.50.2000:FF:000038">
    <property type="entry name" value="UDP-GlucuronosylTransferase"/>
    <property type="match status" value="1"/>
</dbReference>
<dbReference type="CDD" id="cd03784">
    <property type="entry name" value="GT1_Gtf-like"/>
    <property type="match status" value="1"/>
</dbReference>
<evidence type="ECO:0000256" key="9">
    <source>
        <dbReference type="ARBA" id="ARBA00023136"/>
    </source>
</evidence>
<dbReference type="FunFam" id="3.40.50.2000:FF:000228">
    <property type="entry name" value="UDP-GlucuronosylTransferase"/>
    <property type="match status" value="1"/>
</dbReference>